<dbReference type="VEuPathDB" id="FungiDB:Z519_09560"/>
<dbReference type="GeneID" id="27702488"/>
<evidence type="ECO:0000313" key="1">
    <source>
        <dbReference type="EMBL" id="KIW90129.1"/>
    </source>
</evidence>
<evidence type="ECO:0000313" key="2">
    <source>
        <dbReference type="Proteomes" id="UP000053789"/>
    </source>
</evidence>
<name>A0A0D2HZV8_CLAB1</name>
<dbReference type="Proteomes" id="UP000053789">
    <property type="component" value="Unassembled WGS sequence"/>
</dbReference>
<gene>
    <name evidence="1" type="ORF">Z519_09560</name>
</gene>
<dbReference type="OrthoDB" id="2245989at2759"/>
<dbReference type="PANTHER" id="PTHR38116:SF9">
    <property type="entry name" value="BZIP DOMAIN-CONTAINING PROTEIN"/>
    <property type="match status" value="1"/>
</dbReference>
<sequence>MAERRKRGRPRIDASLDNWFGVEDARERKRIQDRLAQRARSRSLHLCPLSISLWPLAPHPLRKVAHGSLNKLLMTRPPGNRQLVRVNKVTETVSDGGIIPATTPRHRPTGPSWQTGTVAKEVADTPPISDPSRQANTLEVVRATLSLTNPSLMRNALYGMTTDHHFLSWPAWAIYSTLGQHGEMQGTSCSDCWEEAKSPLEYLALPDSLRPSPLQLAMPHQRWIDRFPFPRLRDNMILLGGLIDLNEFVRDLFGMASLILRQEVHRATWDPEAWAMGAEFSSKWGYLFQ</sequence>
<reference evidence="1" key="1">
    <citation type="submission" date="2015-01" db="EMBL/GenBank/DDBJ databases">
        <title>The Genome Sequence of Cladophialophora bantiana CBS 173.52.</title>
        <authorList>
            <consortium name="The Broad Institute Genomics Platform"/>
            <person name="Cuomo C."/>
            <person name="de Hoog S."/>
            <person name="Gorbushina A."/>
            <person name="Stielow B."/>
            <person name="Teixiera M."/>
            <person name="Abouelleil A."/>
            <person name="Chapman S.B."/>
            <person name="Priest M."/>
            <person name="Young S.K."/>
            <person name="Wortman J."/>
            <person name="Nusbaum C."/>
            <person name="Birren B."/>
        </authorList>
    </citation>
    <scope>NUCLEOTIDE SEQUENCE [LARGE SCALE GENOMIC DNA]</scope>
    <source>
        <strain evidence="1">CBS 173.52</strain>
    </source>
</reference>
<dbReference type="InterPro" id="IPR021833">
    <property type="entry name" value="DUF3425"/>
</dbReference>
<organism evidence="1 2">
    <name type="scientific">Cladophialophora bantiana (strain ATCC 10958 / CBS 173.52 / CDC B-1940 / NIH 8579)</name>
    <name type="common">Xylohypha bantiana</name>
    <dbReference type="NCBI Taxonomy" id="1442370"/>
    <lineage>
        <taxon>Eukaryota</taxon>
        <taxon>Fungi</taxon>
        <taxon>Dikarya</taxon>
        <taxon>Ascomycota</taxon>
        <taxon>Pezizomycotina</taxon>
        <taxon>Eurotiomycetes</taxon>
        <taxon>Chaetothyriomycetidae</taxon>
        <taxon>Chaetothyriales</taxon>
        <taxon>Herpotrichiellaceae</taxon>
        <taxon>Cladophialophora</taxon>
    </lineage>
</organism>
<protein>
    <submittedName>
        <fullName evidence="1">Uncharacterized protein</fullName>
    </submittedName>
</protein>
<dbReference type="PANTHER" id="PTHR38116">
    <property type="entry name" value="CHROMOSOME 7, WHOLE GENOME SHOTGUN SEQUENCE"/>
    <property type="match status" value="1"/>
</dbReference>
<proteinExistence type="predicted"/>
<keyword evidence="2" id="KW-1185">Reference proteome</keyword>
<accession>A0A0D2HZV8</accession>
<dbReference type="EMBL" id="KN846994">
    <property type="protein sequence ID" value="KIW90129.1"/>
    <property type="molecule type" value="Genomic_DNA"/>
</dbReference>
<dbReference type="Pfam" id="PF11905">
    <property type="entry name" value="DUF3425"/>
    <property type="match status" value="1"/>
</dbReference>
<dbReference type="AlphaFoldDB" id="A0A0D2HZV8"/>
<dbReference type="HOGENOM" id="CLU_033726_1_0_1"/>
<dbReference type="RefSeq" id="XP_016616798.1">
    <property type="nucleotide sequence ID" value="XM_016767282.1"/>
</dbReference>